<organism evidence="7 8">
    <name type="scientific">Pristionchus fissidentatus</name>
    <dbReference type="NCBI Taxonomy" id="1538716"/>
    <lineage>
        <taxon>Eukaryota</taxon>
        <taxon>Metazoa</taxon>
        <taxon>Ecdysozoa</taxon>
        <taxon>Nematoda</taxon>
        <taxon>Chromadorea</taxon>
        <taxon>Rhabditida</taxon>
        <taxon>Rhabditina</taxon>
        <taxon>Diplogasteromorpha</taxon>
        <taxon>Diplogasteroidea</taxon>
        <taxon>Neodiplogasteridae</taxon>
        <taxon>Pristionchus</taxon>
    </lineage>
</organism>
<dbReference type="EMBL" id="BTSY01000002">
    <property type="protein sequence ID" value="GMT13039.1"/>
    <property type="molecule type" value="Genomic_DNA"/>
</dbReference>
<feature type="non-terminal residue" evidence="7">
    <location>
        <position position="1"/>
    </location>
</feature>
<reference evidence="7" key="1">
    <citation type="submission" date="2023-10" db="EMBL/GenBank/DDBJ databases">
        <title>Genome assembly of Pristionchus species.</title>
        <authorList>
            <person name="Yoshida K."/>
            <person name="Sommer R.J."/>
        </authorList>
    </citation>
    <scope>NUCLEOTIDE SEQUENCE</scope>
    <source>
        <strain evidence="7">RS5133</strain>
    </source>
</reference>
<keyword evidence="5 6" id="KW-0472">Membrane</keyword>
<evidence type="ECO:0000256" key="3">
    <source>
        <dbReference type="ARBA" id="ARBA00022692"/>
    </source>
</evidence>
<feature type="non-terminal residue" evidence="7">
    <location>
        <position position="132"/>
    </location>
</feature>
<dbReference type="Pfam" id="PF10317">
    <property type="entry name" value="7TM_GPCR_Srd"/>
    <property type="match status" value="1"/>
</dbReference>
<dbReference type="InterPro" id="IPR019421">
    <property type="entry name" value="7TM_GPCR_serpentine_rcpt_Srd"/>
</dbReference>
<comment type="subcellular location">
    <subcellularLocation>
        <location evidence="1">Membrane</location>
        <topology evidence="1">Multi-pass membrane protein</topology>
    </subcellularLocation>
</comment>
<proteinExistence type="inferred from homology"/>
<keyword evidence="4 6" id="KW-1133">Transmembrane helix</keyword>
<evidence type="ECO:0000256" key="4">
    <source>
        <dbReference type="ARBA" id="ARBA00022989"/>
    </source>
</evidence>
<dbReference type="InterPro" id="IPR050920">
    <property type="entry name" value="Nematode_rcpt-like_delta"/>
</dbReference>
<evidence type="ECO:0000256" key="1">
    <source>
        <dbReference type="ARBA" id="ARBA00004141"/>
    </source>
</evidence>
<evidence type="ECO:0000313" key="7">
    <source>
        <dbReference type="EMBL" id="GMT13039.1"/>
    </source>
</evidence>
<keyword evidence="3 6" id="KW-0812">Transmembrane</keyword>
<dbReference type="PANTHER" id="PTHR22945">
    <property type="entry name" value="SERPENTINE RECEPTOR, CLASS D DELTA"/>
    <property type="match status" value="1"/>
</dbReference>
<comment type="similarity">
    <text evidence="2">Belongs to the nematode receptor-like protein srd family.</text>
</comment>
<evidence type="ECO:0008006" key="9">
    <source>
        <dbReference type="Google" id="ProtNLM"/>
    </source>
</evidence>
<evidence type="ECO:0000256" key="6">
    <source>
        <dbReference type="SAM" id="Phobius"/>
    </source>
</evidence>
<dbReference type="AlphaFoldDB" id="A0AAV5V0Y6"/>
<comment type="caution">
    <text evidence="7">The sequence shown here is derived from an EMBL/GenBank/DDBJ whole genome shotgun (WGS) entry which is preliminary data.</text>
</comment>
<evidence type="ECO:0000256" key="2">
    <source>
        <dbReference type="ARBA" id="ARBA00009166"/>
    </source>
</evidence>
<feature type="transmembrane region" description="Helical" evidence="6">
    <location>
        <begin position="52"/>
        <end position="78"/>
    </location>
</feature>
<accession>A0AAV5V0Y6</accession>
<feature type="transmembrane region" description="Helical" evidence="6">
    <location>
        <begin position="90"/>
        <end position="122"/>
    </location>
</feature>
<name>A0AAV5V0Y6_9BILA</name>
<dbReference type="Proteomes" id="UP001432322">
    <property type="component" value="Unassembled WGS sequence"/>
</dbReference>
<keyword evidence="8" id="KW-1185">Reference proteome</keyword>
<evidence type="ECO:0000313" key="8">
    <source>
        <dbReference type="Proteomes" id="UP001432322"/>
    </source>
</evidence>
<evidence type="ECO:0000256" key="5">
    <source>
        <dbReference type="ARBA" id="ARBA00023136"/>
    </source>
</evidence>
<gene>
    <name evidence="7" type="ORF">PFISCL1PPCAC_4336</name>
</gene>
<dbReference type="GO" id="GO:0016020">
    <property type="term" value="C:membrane"/>
    <property type="evidence" value="ECO:0007669"/>
    <property type="project" value="UniProtKB-SubCell"/>
</dbReference>
<sequence length="132" mass="15122">QTYSIMFKIGAVNDLLSVFCDYITMQRLLIIPGNLIYLSSGPCSRISARFCFLMFCLQFSTLVYSLYMMLACFAYRLWILRRPAPKIRNLLIIMGLLYIPPAVVGLAAIPPACSAFCTIYYVEPYKRYLTNN</sequence>
<dbReference type="PANTHER" id="PTHR22945:SF40">
    <property type="entry name" value="SERPENTINE RECEPTOR, CLASS D (DELTA)-RELATED"/>
    <property type="match status" value="1"/>
</dbReference>
<protein>
    <recommendedName>
        <fullName evidence="9">G protein-coupled receptor</fullName>
    </recommendedName>
</protein>